<evidence type="ECO:0000256" key="5">
    <source>
        <dbReference type="ARBA" id="ARBA00022825"/>
    </source>
</evidence>
<dbReference type="GO" id="GO:0016020">
    <property type="term" value="C:membrane"/>
    <property type="evidence" value="ECO:0007669"/>
    <property type="project" value="UniProtKB-SubCell"/>
</dbReference>
<sequence length="563" mass="62638">MSNYLKKVFNISNKIRIGIINTFFWIIIIFLIYLLSTSSEEVNWGETLYLQINGAVQESGTEDDLITLVTSENFEVPKNTLLRDLLGAIEQATADDSIKNMVIDLDSLDYIGLASNQEVGEALDKFKNSNKEIYVYSSFFDRDSYYLASFASSISMDPFGEVNIDGISVYRSYLKNAIDKYDVDVTIFRAGDYKSYVEPYMSDSMSKGVKEQNLLWMNSIWDNYISQISKNRGFNSLLVDSYFSNRLDLTKKYSGDLSALALNEGFVDTLESRNQFFDRFPSLVYYKDYIDKSKNDGATKVAVITLEGPITYSDNSPGSISAVDTEQLLDSVLDSDIEGVILRINSGGGGVYASEIIRRKVEEVNRSIPVVISMGDVCASGGYWIATAGSKIYADHSTITGSIGVFGLIYGVEKTLENNFGIKTDGVSTTPNLEPVSLTKSISRDRADIIQLNINDTYSKFKNLVAKSRGIDINSLESIASGRVWSGAQAVGNGLVDSIGGLGEAKQFFGNDVQLIYKEGDIPLFDEVLKTFTSYSKVEIKVLEEFSIFERINDPKNIYALWL</sequence>
<evidence type="ECO:0000256" key="1">
    <source>
        <dbReference type="ARBA" id="ARBA00004370"/>
    </source>
</evidence>
<accession>A0A5C1QE16</accession>
<protein>
    <submittedName>
        <fullName evidence="10">Signal peptide peptidase SppA</fullName>
    </submittedName>
</protein>
<dbReference type="Proteomes" id="UP000323824">
    <property type="component" value="Chromosome"/>
</dbReference>
<dbReference type="InterPro" id="IPR004635">
    <property type="entry name" value="Pept_S49_SppA"/>
</dbReference>
<organism evidence="10 11">
    <name type="scientific">Thiospirochaeta perfilievii</name>
    <dbReference type="NCBI Taxonomy" id="252967"/>
    <lineage>
        <taxon>Bacteria</taxon>
        <taxon>Pseudomonadati</taxon>
        <taxon>Spirochaetota</taxon>
        <taxon>Spirochaetia</taxon>
        <taxon>Spirochaetales</taxon>
        <taxon>Spirochaetaceae</taxon>
        <taxon>Thiospirochaeta</taxon>
    </lineage>
</organism>
<proteinExistence type="inferred from homology"/>
<evidence type="ECO:0000256" key="3">
    <source>
        <dbReference type="ARBA" id="ARBA00022670"/>
    </source>
</evidence>
<feature type="active site" description="Proton donor/acceptor" evidence="7">
    <location>
        <position position="194"/>
    </location>
</feature>
<dbReference type="Pfam" id="PF01343">
    <property type="entry name" value="Peptidase_S49"/>
    <property type="match status" value="2"/>
</dbReference>
<dbReference type="OrthoDB" id="9764363at2"/>
<evidence type="ECO:0000256" key="8">
    <source>
        <dbReference type="SAM" id="Phobius"/>
    </source>
</evidence>
<name>A0A5C1QE16_9SPIO</name>
<dbReference type="Gene3D" id="3.90.226.10">
    <property type="entry name" value="2-enoyl-CoA Hydratase, Chain A, domain 1"/>
    <property type="match status" value="3"/>
</dbReference>
<keyword evidence="4" id="KW-0378">Hydrolase</keyword>
<keyword evidence="5" id="KW-0720">Serine protease</keyword>
<keyword evidence="3" id="KW-0645">Protease</keyword>
<evidence type="ECO:0000256" key="7">
    <source>
        <dbReference type="PIRSR" id="PIRSR001217-1"/>
    </source>
</evidence>
<dbReference type="PANTHER" id="PTHR33209:SF1">
    <property type="entry name" value="PEPTIDASE S49 DOMAIN-CONTAINING PROTEIN"/>
    <property type="match status" value="1"/>
</dbReference>
<dbReference type="InterPro" id="IPR047272">
    <property type="entry name" value="S49_SppA_C"/>
</dbReference>
<dbReference type="CDD" id="cd07018">
    <property type="entry name" value="S49_SppA_67K_type"/>
    <property type="match status" value="1"/>
</dbReference>
<keyword evidence="6 8" id="KW-0472">Membrane</keyword>
<dbReference type="GO" id="GO:0008236">
    <property type="term" value="F:serine-type peptidase activity"/>
    <property type="evidence" value="ECO:0007669"/>
    <property type="project" value="UniProtKB-KW"/>
</dbReference>
<feature type="domain" description="Peptidase S49" evidence="9">
    <location>
        <begin position="365"/>
        <end position="507"/>
    </location>
</feature>
<dbReference type="EMBL" id="CP035807">
    <property type="protein sequence ID" value="QEN05229.1"/>
    <property type="molecule type" value="Genomic_DNA"/>
</dbReference>
<dbReference type="SUPFAM" id="SSF52096">
    <property type="entry name" value="ClpP/crotonase"/>
    <property type="match status" value="2"/>
</dbReference>
<evidence type="ECO:0000259" key="9">
    <source>
        <dbReference type="Pfam" id="PF01343"/>
    </source>
</evidence>
<dbReference type="InterPro" id="IPR002142">
    <property type="entry name" value="Peptidase_S49"/>
</dbReference>
<evidence type="ECO:0000313" key="10">
    <source>
        <dbReference type="EMBL" id="QEN05229.1"/>
    </source>
</evidence>
<dbReference type="InterPro" id="IPR047217">
    <property type="entry name" value="S49_SppA_67K_type_N"/>
</dbReference>
<comment type="subcellular location">
    <subcellularLocation>
        <location evidence="1">Membrane</location>
    </subcellularLocation>
</comment>
<comment type="similarity">
    <text evidence="2">Belongs to the peptidase S49 family.</text>
</comment>
<dbReference type="InterPro" id="IPR004634">
    <property type="entry name" value="Pept_S49_pIV"/>
</dbReference>
<dbReference type="CDD" id="cd07023">
    <property type="entry name" value="S49_Sppa_N_C"/>
    <property type="match status" value="1"/>
</dbReference>
<keyword evidence="8" id="KW-1133">Transmembrane helix</keyword>
<evidence type="ECO:0000256" key="6">
    <source>
        <dbReference type="ARBA" id="ARBA00023136"/>
    </source>
</evidence>
<dbReference type="NCBIfam" id="TIGR00706">
    <property type="entry name" value="SppA_dom"/>
    <property type="match status" value="1"/>
</dbReference>
<evidence type="ECO:0000256" key="4">
    <source>
        <dbReference type="ARBA" id="ARBA00022801"/>
    </source>
</evidence>
<feature type="transmembrane region" description="Helical" evidence="8">
    <location>
        <begin position="15"/>
        <end position="35"/>
    </location>
</feature>
<dbReference type="RefSeq" id="WP_149568468.1">
    <property type="nucleotide sequence ID" value="NZ_CP035807.1"/>
</dbReference>
<feature type="active site" description="Nucleophile" evidence="7">
    <location>
        <position position="380"/>
    </location>
</feature>
<dbReference type="NCBIfam" id="TIGR00705">
    <property type="entry name" value="SppA_67K"/>
    <property type="match status" value="1"/>
</dbReference>
<keyword evidence="8" id="KW-0812">Transmembrane</keyword>
<dbReference type="PANTHER" id="PTHR33209">
    <property type="entry name" value="PROTEASE 4"/>
    <property type="match status" value="1"/>
</dbReference>
<dbReference type="InterPro" id="IPR029045">
    <property type="entry name" value="ClpP/crotonase-like_dom_sf"/>
</dbReference>
<evidence type="ECO:0000256" key="2">
    <source>
        <dbReference type="ARBA" id="ARBA00008683"/>
    </source>
</evidence>
<feature type="domain" description="Peptidase S49" evidence="9">
    <location>
        <begin position="126"/>
        <end position="274"/>
    </location>
</feature>
<dbReference type="PIRSF" id="PIRSF001217">
    <property type="entry name" value="Protease_4_SppA"/>
    <property type="match status" value="1"/>
</dbReference>
<keyword evidence="11" id="KW-1185">Reference proteome</keyword>
<dbReference type="KEGG" id="sper:EW093_11070"/>
<dbReference type="AlphaFoldDB" id="A0A5C1QE16"/>
<reference evidence="10 11" key="2">
    <citation type="submission" date="2019-09" db="EMBL/GenBank/DDBJ databases">
        <title>Complete Genome Sequence and Methylome Analysis of free living Spirochaetas.</title>
        <authorList>
            <person name="Leshcheva N."/>
            <person name="Mikheeva N."/>
        </authorList>
    </citation>
    <scope>NUCLEOTIDE SEQUENCE [LARGE SCALE GENOMIC DNA]</scope>
    <source>
        <strain evidence="10 11">P</strain>
    </source>
</reference>
<evidence type="ECO:0000313" key="11">
    <source>
        <dbReference type="Proteomes" id="UP000323824"/>
    </source>
</evidence>
<dbReference type="GO" id="GO:0006465">
    <property type="term" value="P:signal peptide processing"/>
    <property type="evidence" value="ECO:0007669"/>
    <property type="project" value="InterPro"/>
</dbReference>
<gene>
    <name evidence="10" type="primary">sppA</name>
    <name evidence="10" type="ORF">EW093_11070</name>
</gene>
<reference evidence="10 11" key="1">
    <citation type="submission" date="2019-02" db="EMBL/GenBank/DDBJ databases">
        <authorList>
            <person name="Fomenkov A."/>
            <person name="Dubinina G."/>
            <person name="Grabovich M."/>
            <person name="Vincze T."/>
            <person name="Roberts R.J."/>
        </authorList>
    </citation>
    <scope>NUCLEOTIDE SEQUENCE [LARGE SCALE GENOMIC DNA]</scope>
    <source>
        <strain evidence="10 11">P</strain>
    </source>
</reference>